<name>A0A9D2PKS8_9FIRM</name>
<feature type="transmembrane region" description="Helical" evidence="8">
    <location>
        <begin position="100"/>
        <end position="122"/>
    </location>
</feature>
<evidence type="ECO:0000313" key="10">
    <source>
        <dbReference type="Proteomes" id="UP000823886"/>
    </source>
</evidence>
<keyword evidence="7 8" id="KW-0472">Membrane</keyword>
<comment type="caution">
    <text evidence="9">The sequence shown here is derived from an EMBL/GenBank/DDBJ whole genome shotgun (WGS) entry which is preliminary data.</text>
</comment>
<feature type="transmembrane region" description="Helical" evidence="8">
    <location>
        <begin position="6"/>
        <end position="25"/>
    </location>
</feature>
<dbReference type="Proteomes" id="UP000823886">
    <property type="component" value="Unassembled WGS sequence"/>
</dbReference>
<comment type="subcellular location">
    <subcellularLocation>
        <location evidence="1">Cell membrane</location>
        <topology evidence="1">Multi-pass membrane protein</topology>
    </subcellularLocation>
</comment>
<dbReference type="InterPro" id="IPR038770">
    <property type="entry name" value="Na+/solute_symporter_sf"/>
</dbReference>
<dbReference type="Gene3D" id="1.20.1530.20">
    <property type="match status" value="2"/>
</dbReference>
<feature type="transmembrane region" description="Helical" evidence="8">
    <location>
        <begin position="282"/>
        <end position="304"/>
    </location>
</feature>
<dbReference type="GO" id="GO:0005886">
    <property type="term" value="C:plasma membrane"/>
    <property type="evidence" value="ECO:0007669"/>
    <property type="project" value="UniProtKB-SubCell"/>
</dbReference>
<dbReference type="PANTHER" id="PTHR36838:SF1">
    <property type="entry name" value="SLR1864 PROTEIN"/>
    <property type="match status" value="1"/>
</dbReference>
<feature type="transmembrane region" description="Helical" evidence="8">
    <location>
        <begin position="192"/>
        <end position="213"/>
    </location>
</feature>
<evidence type="ECO:0000256" key="3">
    <source>
        <dbReference type="ARBA" id="ARBA00022448"/>
    </source>
</evidence>
<reference evidence="9" key="1">
    <citation type="journal article" date="2021" name="PeerJ">
        <title>Extensive microbial diversity within the chicken gut microbiome revealed by metagenomics and culture.</title>
        <authorList>
            <person name="Gilroy R."/>
            <person name="Ravi A."/>
            <person name="Getino M."/>
            <person name="Pursley I."/>
            <person name="Horton D.L."/>
            <person name="Alikhan N.F."/>
            <person name="Baker D."/>
            <person name="Gharbi K."/>
            <person name="Hall N."/>
            <person name="Watson M."/>
            <person name="Adriaenssens E.M."/>
            <person name="Foster-Nyarko E."/>
            <person name="Jarju S."/>
            <person name="Secka A."/>
            <person name="Antonio M."/>
            <person name="Oren A."/>
            <person name="Chaudhuri R.R."/>
            <person name="La Ragione R."/>
            <person name="Hildebrand F."/>
            <person name="Pallen M.J."/>
        </authorList>
    </citation>
    <scope>NUCLEOTIDE SEQUENCE</scope>
    <source>
        <strain evidence="9">ChiBcec2-3848</strain>
    </source>
</reference>
<feature type="transmembrane region" description="Helical" evidence="8">
    <location>
        <begin position="251"/>
        <end position="270"/>
    </location>
</feature>
<protein>
    <submittedName>
        <fullName evidence="9">AEC family transporter</fullName>
    </submittedName>
</protein>
<evidence type="ECO:0000256" key="4">
    <source>
        <dbReference type="ARBA" id="ARBA00022475"/>
    </source>
</evidence>
<gene>
    <name evidence="9" type="ORF">H9753_04175</name>
</gene>
<dbReference type="InterPro" id="IPR004776">
    <property type="entry name" value="Mem_transp_PIN-like"/>
</dbReference>
<dbReference type="EMBL" id="DWVZ01000052">
    <property type="protein sequence ID" value="HJC62804.1"/>
    <property type="molecule type" value="Genomic_DNA"/>
</dbReference>
<comment type="similarity">
    <text evidence="2">Belongs to the auxin efflux carrier (TC 2.A.69) family.</text>
</comment>
<evidence type="ECO:0000256" key="5">
    <source>
        <dbReference type="ARBA" id="ARBA00022692"/>
    </source>
</evidence>
<keyword evidence="4" id="KW-1003">Cell membrane</keyword>
<feature type="transmembrane region" description="Helical" evidence="8">
    <location>
        <begin position="128"/>
        <end position="151"/>
    </location>
</feature>
<evidence type="ECO:0000313" key="9">
    <source>
        <dbReference type="EMBL" id="HJC62804.1"/>
    </source>
</evidence>
<feature type="transmembrane region" description="Helical" evidence="8">
    <location>
        <begin position="68"/>
        <end position="88"/>
    </location>
</feature>
<feature type="transmembrane region" description="Helical" evidence="8">
    <location>
        <begin position="37"/>
        <end position="56"/>
    </location>
</feature>
<keyword evidence="6 8" id="KW-1133">Transmembrane helix</keyword>
<keyword evidence="5 8" id="KW-0812">Transmembrane</keyword>
<accession>A0A9D2PKS8</accession>
<proteinExistence type="inferred from homology"/>
<keyword evidence="3" id="KW-0813">Transport</keyword>
<dbReference type="AlphaFoldDB" id="A0A9D2PKS8"/>
<feature type="transmembrane region" description="Helical" evidence="8">
    <location>
        <begin position="225"/>
        <end position="245"/>
    </location>
</feature>
<reference evidence="9" key="2">
    <citation type="submission" date="2021-04" db="EMBL/GenBank/DDBJ databases">
        <authorList>
            <person name="Gilroy R."/>
        </authorList>
    </citation>
    <scope>NUCLEOTIDE SEQUENCE</scope>
    <source>
        <strain evidence="9">ChiBcec2-3848</strain>
    </source>
</reference>
<evidence type="ECO:0000256" key="2">
    <source>
        <dbReference type="ARBA" id="ARBA00010145"/>
    </source>
</evidence>
<evidence type="ECO:0000256" key="7">
    <source>
        <dbReference type="ARBA" id="ARBA00023136"/>
    </source>
</evidence>
<evidence type="ECO:0000256" key="1">
    <source>
        <dbReference type="ARBA" id="ARBA00004651"/>
    </source>
</evidence>
<dbReference type="Pfam" id="PF03547">
    <property type="entry name" value="Mem_trans"/>
    <property type="match status" value="1"/>
</dbReference>
<organism evidence="9 10">
    <name type="scientific">Candidatus Blautia merdavium</name>
    <dbReference type="NCBI Taxonomy" id="2838494"/>
    <lineage>
        <taxon>Bacteria</taxon>
        <taxon>Bacillati</taxon>
        <taxon>Bacillota</taxon>
        <taxon>Clostridia</taxon>
        <taxon>Lachnospirales</taxon>
        <taxon>Lachnospiraceae</taxon>
        <taxon>Blautia</taxon>
    </lineage>
</organism>
<evidence type="ECO:0000256" key="6">
    <source>
        <dbReference type="ARBA" id="ARBA00022989"/>
    </source>
</evidence>
<feature type="transmembrane region" description="Helical" evidence="8">
    <location>
        <begin position="163"/>
        <end position="180"/>
    </location>
</feature>
<dbReference type="PANTHER" id="PTHR36838">
    <property type="entry name" value="AUXIN EFFLUX CARRIER FAMILY PROTEIN"/>
    <property type="match status" value="1"/>
</dbReference>
<dbReference type="GO" id="GO:0055085">
    <property type="term" value="P:transmembrane transport"/>
    <property type="evidence" value="ECO:0007669"/>
    <property type="project" value="InterPro"/>
</dbReference>
<evidence type="ECO:0000256" key="8">
    <source>
        <dbReference type="SAM" id="Phobius"/>
    </source>
</evidence>
<sequence length="305" mass="33331">MGGLIVLKQMIMIFILILTGFVMYQKKLISGYAAKDLSALVVNICSPGLIIVSMFNDLSAVSRASVELVGIIAVVFFFLLIAMGYLLVKLLRIPPQDKDSYVLMTVFGNLGFIGIPVATAIIGPESVVYVIVFNFFFNVFIFTFGVMVLKGGGQGSRTTWKDILSPGLIACVIAFLIYWFDLHPPKSVETLAGYYGNACTLLSMIVIGISLADMKVKKVLGNRKLLLFVAVRFVLFPIVLALVLKPLLPDFIMRATIVLMAALPVGNFPAMLSEQYGRDSRTIAEGIIVTTLLSVATITLTFFFV</sequence>